<dbReference type="PROSITE" id="PS00497">
    <property type="entry name" value="TYROSINASE_1"/>
    <property type="match status" value="1"/>
</dbReference>
<dbReference type="GO" id="GO:0046872">
    <property type="term" value="F:metal ion binding"/>
    <property type="evidence" value="ECO:0007669"/>
    <property type="project" value="UniProtKB-KW"/>
</dbReference>
<accession>A0A9P4QMU1</accession>
<keyword evidence="3" id="KW-0472">Membrane</keyword>
<keyword evidence="7" id="KW-1185">Reference proteome</keyword>
<evidence type="ECO:0000256" key="1">
    <source>
        <dbReference type="ARBA" id="ARBA00022723"/>
    </source>
</evidence>
<keyword evidence="3" id="KW-1133">Transmembrane helix</keyword>
<dbReference type="Pfam" id="PF00264">
    <property type="entry name" value="Tyrosinase"/>
    <property type="match status" value="1"/>
</dbReference>
<dbReference type="GO" id="GO:0016491">
    <property type="term" value="F:oxidoreductase activity"/>
    <property type="evidence" value="ECO:0007669"/>
    <property type="project" value="InterPro"/>
</dbReference>
<protein>
    <submittedName>
        <fullName evidence="6">Di-copper centre-containing protein</fullName>
    </submittedName>
</protein>
<dbReference type="EMBL" id="ML996221">
    <property type="protein sequence ID" value="KAF2730278.1"/>
    <property type="molecule type" value="Genomic_DNA"/>
</dbReference>
<dbReference type="AlphaFoldDB" id="A0A9P4QMU1"/>
<evidence type="ECO:0000313" key="7">
    <source>
        <dbReference type="Proteomes" id="UP000799444"/>
    </source>
</evidence>
<dbReference type="InterPro" id="IPR008922">
    <property type="entry name" value="Di-copper_centre_dom_sf"/>
</dbReference>
<feature type="region of interest" description="Disordered" evidence="2">
    <location>
        <begin position="1"/>
        <end position="20"/>
    </location>
</feature>
<dbReference type="InterPro" id="IPR002227">
    <property type="entry name" value="Tyrosinase_Cu-bd"/>
</dbReference>
<feature type="compositionally biased region" description="Polar residues" evidence="2">
    <location>
        <begin position="1"/>
        <end position="16"/>
    </location>
</feature>
<reference evidence="6" key="1">
    <citation type="journal article" date="2020" name="Stud. Mycol.">
        <title>101 Dothideomycetes genomes: a test case for predicting lifestyles and emergence of pathogens.</title>
        <authorList>
            <person name="Haridas S."/>
            <person name="Albert R."/>
            <person name="Binder M."/>
            <person name="Bloem J."/>
            <person name="Labutti K."/>
            <person name="Salamov A."/>
            <person name="Andreopoulos B."/>
            <person name="Baker S."/>
            <person name="Barry K."/>
            <person name="Bills G."/>
            <person name="Bluhm B."/>
            <person name="Cannon C."/>
            <person name="Castanera R."/>
            <person name="Culley D."/>
            <person name="Daum C."/>
            <person name="Ezra D."/>
            <person name="Gonzalez J."/>
            <person name="Henrissat B."/>
            <person name="Kuo A."/>
            <person name="Liang C."/>
            <person name="Lipzen A."/>
            <person name="Lutzoni F."/>
            <person name="Magnuson J."/>
            <person name="Mondo S."/>
            <person name="Nolan M."/>
            <person name="Ohm R."/>
            <person name="Pangilinan J."/>
            <person name="Park H.-J."/>
            <person name="Ramirez L."/>
            <person name="Alfaro M."/>
            <person name="Sun H."/>
            <person name="Tritt A."/>
            <person name="Yoshinaga Y."/>
            <person name="Zwiers L.-H."/>
            <person name="Turgeon B."/>
            <person name="Goodwin S."/>
            <person name="Spatafora J."/>
            <person name="Crous P."/>
            <person name="Grigoriev I."/>
        </authorList>
    </citation>
    <scope>NUCLEOTIDE SEQUENCE</scope>
    <source>
        <strain evidence="6">CBS 125425</strain>
    </source>
</reference>
<dbReference type="PROSITE" id="PS00498">
    <property type="entry name" value="TYROSINASE_2"/>
    <property type="match status" value="1"/>
</dbReference>
<dbReference type="OrthoDB" id="6132182at2759"/>
<evidence type="ECO:0000256" key="2">
    <source>
        <dbReference type="SAM" id="MobiDB-lite"/>
    </source>
</evidence>
<feature type="transmembrane region" description="Helical" evidence="3">
    <location>
        <begin position="38"/>
        <end position="59"/>
    </location>
</feature>
<sequence length="356" mass="40297">MEQTSTTRYTLITSSEGDSRSDLDTFATRRKTQVYQRASTVLFALVLLCLTGVVSWRYAASQGGGTSSACATPVTRREWRALTETEQLHYLDAVQCLRTQPSVIGMNHSLYDDFPYIHSKIGNYSHGTMDFLLWHRHFLHIYEIMLKEKCMYTGHATYWDWALDWEDLTQAPIWDSTHGFGGNGNTSAAKSVAYGHCVTSGPFAHLSALYYAGAAQKHCLSRGFLTDLEETRPIRNLISPQAVQQVLDEADFEGFYTRLEFKGHNAIPALVRGDFFEVTAPYDPVFFLHHGQLDRLWWMWQAADPDNRVRKLLGRKGAGGREDEELSRVLDFGDLAPGIAVEQILNTEAEVLCYVY</sequence>
<keyword evidence="1" id="KW-0479">Metal-binding</keyword>
<dbReference type="PANTHER" id="PTHR11474:SF127">
    <property type="entry name" value="TYROSINASE COPPER-BINDING DOMAIN-CONTAINING PROTEIN"/>
    <property type="match status" value="1"/>
</dbReference>
<proteinExistence type="predicted"/>
<keyword evidence="3" id="KW-0812">Transmembrane</keyword>
<evidence type="ECO:0000259" key="4">
    <source>
        <dbReference type="PROSITE" id="PS00497"/>
    </source>
</evidence>
<feature type="domain" description="Tyrosinase copper-binding" evidence="5">
    <location>
        <begin position="283"/>
        <end position="294"/>
    </location>
</feature>
<dbReference type="SUPFAM" id="SSF48056">
    <property type="entry name" value="Di-copper centre-containing domain"/>
    <property type="match status" value="1"/>
</dbReference>
<dbReference type="InterPro" id="IPR050316">
    <property type="entry name" value="Tyrosinase/Hemocyanin"/>
</dbReference>
<evidence type="ECO:0000259" key="5">
    <source>
        <dbReference type="PROSITE" id="PS00498"/>
    </source>
</evidence>
<evidence type="ECO:0000256" key="3">
    <source>
        <dbReference type="SAM" id="Phobius"/>
    </source>
</evidence>
<dbReference type="PRINTS" id="PR00092">
    <property type="entry name" value="TYROSINASE"/>
</dbReference>
<dbReference type="Gene3D" id="1.10.1280.10">
    <property type="entry name" value="Di-copper center containing domain from catechol oxidase"/>
    <property type="match status" value="1"/>
</dbReference>
<evidence type="ECO:0000313" key="6">
    <source>
        <dbReference type="EMBL" id="KAF2730278.1"/>
    </source>
</evidence>
<name>A0A9P4QMU1_9PLEO</name>
<feature type="domain" description="Tyrosinase copper-binding" evidence="4">
    <location>
        <begin position="126"/>
        <end position="143"/>
    </location>
</feature>
<dbReference type="Proteomes" id="UP000799444">
    <property type="component" value="Unassembled WGS sequence"/>
</dbReference>
<comment type="caution">
    <text evidence="6">The sequence shown here is derived from an EMBL/GenBank/DDBJ whole genome shotgun (WGS) entry which is preliminary data.</text>
</comment>
<gene>
    <name evidence="6" type="ORF">EJ04DRAFT_500734</name>
</gene>
<dbReference type="PANTHER" id="PTHR11474">
    <property type="entry name" value="TYROSINASE FAMILY MEMBER"/>
    <property type="match status" value="1"/>
</dbReference>
<organism evidence="6 7">
    <name type="scientific">Polyplosphaeria fusca</name>
    <dbReference type="NCBI Taxonomy" id="682080"/>
    <lineage>
        <taxon>Eukaryota</taxon>
        <taxon>Fungi</taxon>
        <taxon>Dikarya</taxon>
        <taxon>Ascomycota</taxon>
        <taxon>Pezizomycotina</taxon>
        <taxon>Dothideomycetes</taxon>
        <taxon>Pleosporomycetidae</taxon>
        <taxon>Pleosporales</taxon>
        <taxon>Tetraplosphaeriaceae</taxon>
        <taxon>Polyplosphaeria</taxon>
    </lineage>
</organism>